<sequence length="175" mass="19813">MSEDPTPTEELTEKRTKLLKVIAADLPNTEFARSQLNAHLYYNDVSEHIDEDDDEEEDTLQTTTSLLNKIVEEDGYLKKTQQGGETSFILDDEADEDKGEKVTAVTPSEIRTIVSQVCNRHGVSVSFTDDEIVRWSLVTRRVNAAVGHRVLRIASMPNEYRLREAGYEIIADELL</sequence>
<gene>
    <name evidence="1" type="ORF">SAMN04487949_1888</name>
</gene>
<keyword evidence="2" id="KW-1185">Reference proteome</keyword>
<name>A0A1G9TS26_9EURY</name>
<proteinExistence type="predicted"/>
<evidence type="ECO:0000313" key="1">
    <source>
        <dbReference type="EMBL" id="SDM50520.1"/>
    </source>
</evidence>
<dbReference type="RefSeq" id="WP_089697008.1">
    <property type="nucleotide sequence ID" value="NZ_FNHL01000002.1"/>
</dbReference>
<dbReference type="Proteomes" id="UP000199451">
    <property type="component" value="Unassembled WGS sequence"/>
</dbReference>
<dbReference type="AlphaFoldDB" id="A0A1G9TS26"/>
<dbReference type="OrthoDB" id="346097at2157"/>
<protein>
    <submittedName>
        <fullName evidence="1">Uncharacterized protein</fullName>
    </submittedName>
</protein>
<dbReference type="EMBL" id="FNHL01000002">
    <property type="protein sequence ID" value="SDM50520.1"/>
    <property type="molecule type" value="Genomic_DNA"/>
</dbReference>
<reference evidence="2" key="1">
    <citation type="submission" date="2016-10" db="EMBL/GenBank/DDBJ databases">
        <authorList>
            <person name="Varghese N."/>
            <person name="Submissions S."/>
        </authorList>
    </citation>
    <scope>NUCLEOTIDE SEQUENCE [LARGE SCALE GENOMIC DNA]</scope>
    <source>
        <strain evidence="2">CGMCC 1.10119</strain>
    </source>
</reference>
<accession>A0A1G9TS26</accession>
<evidence type="ECO:0000313" key="2">
    <source>
        <dbReference type="Proteomes" id="UP000199451"/>
    </source>
</evidence>
<organism evidence="1 2">
    <name type="scientific">Halogranum gelatinilyticum</name>
    <dbReference type="NCBI Taxonomy" id="660521"/>
    <lineage>
        <taxon>Archaea</taxon>
        <taxon>Methanobacteriati</taxon>
        <taxon>Methanobacteriota</taxon>
        <taxon>Stenosarchaea group</taxon>
        <taxon>Halobacteria</taxon>
        <taxon>Halobacteriales</taxon>
        <taxon>Haloferacaceae</taxon>
    </lineage>
</organism>